<dbReference type="InterPro" id="IPR050577">
    <property type="entry name" value="MAPR/NEUFC/NENF-like"/>
</dbReference>
<evidence type="ECO:0000256" key="1">
    <source>
        <dbReference type="ARBA" id="ARBA00022665"/>
    </source>
</evidence>
<dbReference type="GO" id="GO:0016020">
    <property type="term" value="C:membrane"/>
    <property type="evidence" value="ECO:0007669"/>
    <property type="project" value="TreeGrafter"/>
</dbReference>
<reference evidence="4" key="1">
    <citation type="submission" date="2017-04" db="EMBL/GenBank/DDBJ databases">
        <title>Population genomics of picophytoplankton unveils novel chromosome hypervariability.</title>
        <authorList>
            <consortium name="DOE Joint Genome Institute"/>
            <person name="Blanc-Mathieu R."/>
            <person name="Krasovec M."/>
            <person name="Hebrard M."/>
            <person name="Yau S."/>
            <person name="Desgranges E."/>
            <person name="Martin J."/>
            <person name="Schackwitz W."/>
            <person name="Kuo A."/>
            <person name="Salin G."/>
            <person name="Donnadieu C."/>
            <person name="Desdevises Y."/>
            <person name="Sanchez-Ferandin S."/>
            <person name="Moreau H."/>
            <person name="Rivals E."/>
            <person name="Grigoriev I.V."/>
            <person name="Grimsley N."/>
            <person name="Eyre-Walker A."/>
            <person name="Piganeau G."/>
        </authorList>
    </citation>
    <scope>NUCLEOTIDE SEQUENCE [LARGE SCALE GENOMIC DNA]</scope>
    <source>
        <strain evidence="4">RCC 1115</strain>
    </source>
</reference>
<sequence length="105" mass="11179">MTPATTPAVATDANALETYTAETLAALTRAGDPPTCALACDGLVFDVSSGREFYGVDGPYAALNGRDATRAGRGREGLSEGEVKTLEEWTERFKSKYPIIGRFES</sequence>
<dbReference type="PANTHER" id="PTHR10281">
    <property type="entry name" value="MEMBRANE-ASSOCIATED PROGESTERONE RECEPTOR COMPONENT-RELATED"/>
    <property type="match status" value="1"/>
</dbReference>
<dbReference type="EMBL" id="KZ155839">
    <property type="protein sequence ID" value="OUS42274.1"/>
    <property type="molecule type" value="Genomic_DNA"/>
</dbReference>
<dbReference type="Gene3D" id="3.10.120.10">
    <property type="entry name" value="Cytochrome b5-like heme/steroid binding domain"/>
    <property type="match status" value="1"/>
</dbReference>
<name>A0A1Y5I253_OSTTA</name>
<dbReference type="AlphaFoldDB" id="A0A1Y5I253"/>
<dbReference type="GO" id="GO:0005496">
    <property type="term" value="F:steroid binding"/>
    <property type="evidence" value="ECO:0007669"/>
    <property type="project" value="UniProtKB-KW"/>
</dbReference>
<dbReference type="Pfam" id="PF00173">
    <property type="entry name" value="Cyt-b5"/>
    <property type="match status" value="1"/>
</dbReference>
<dbReference type="SMART" id="SM01117">
    <property type="entry name" value="Cyt-b5"/>
    <property type="match status" value="1"/>
</dbReference>
<organism evidence="4">
    <name type="scientific">Ostreococcus tauri</name>
    <name type="common">Marine green alga</name>
    <dbReference type="NCBI Taxonomy" id="70448"/>
    <lineage>
        <taxon>Eukaryota</taxon>
        <taxon>Viridiplantae</taxon>
        <taxon>Chlorophyta</taxon>
        <taxon>Mamiellophyceae</taxon>
        <taxon>Mamiellales</taxon>
        <taxon>Bathycoccaceae</taxon>
        <taxon>Ostreococcus</taxon>
    </lineage>
</organism>
<dbReference type="GO" id="GO:0012505">
    <property type="term" value="C:endomembrane system"/>
    <property type="evidence" value="ECO:0007669"/>
    <property type="project" value="TreeGrafter"/>
</dbReference>
<dbReference type="SUPFAM" id="SSF55856">
    <property type="entry name" value="Cytochrome b5-like heme/steroid binding domain"/>
    <property type="match status" value="1"/>
</dbReference>
<dbReference type="PANTHER" id="PTHR10281:SF76">
    <property type="entry name" value="CALCUTTA CUP-RELATED"/>
    <property type="match status" value="1"/>
</dbReference>
<keyword evidence="1" id="KW-0754">Steroid-binding</keyword>
<evidence type="ECO:0000259" key="3">
    <source>
        <dbReference type="SMART" id="SM01117"/>
    </source>
</evidence>
<gene>
    <name evidence="4" type="ORF">BE221DRAFT_188116</name>
</gene>
<evidence type="ECO:0000256" key="2">
    <source>
        <dbReference type="ARBA" id="ARBA00038357"/>
    </source>
</evidence>
<proteinExistence type="inferred from homology"/>
<dbReference type="InterPro" id="IPR036400">
    <property type="entry name" value="Cyt_B5-like_heme/steroid_sf"/>
</dbReference>
<accession>A0A1Y5I253</accession>
<dbReference type="Proteomes" id="UP000195557">
    <property type="component" value="Unassembled WGS sequence"/>
</dbReference>
<protein>
    <submittedName>
        <fullName evidence="4">Cytochrome b5-like heme/steroid binding domain-containing protein</fullName>
    </submittedName>
</protein>
<evidence type="ECO:0000313" key="4">
    <source>
        <dbReference type="EMBL" id="OUS42274.1"/>
    </source>
</evidence>
<dbReference type="InterPro" id="IPR001199">
    <property type="entry name" value="Cyt_B5-like_heme/steroid-bd"/>
</dbReference>
<feature type="domain" description="Cytochrome b5 heme-binding" evidence="3">
    <location>
        <begin position="19"/>
        <end position="104"/>
    </location>
</feature>
<comment type="similarity">
    <text evidence="2">Belongs to the cytochrome b5 family. MAPR subfamily.</text>
</comment>
<keyword evidence="1" id="KW-0446">Lipid-binding</keyword>